<sequence length="129" mass="14512">MTAIQMQIFDEISILVLTMSYPSCLTRSHRFGASSLRKGEDFNRDLLHQRATNLENTVLPGAQFFVNDQGDIVFSEASTDLAGQQVPMQIGVPSNHYREKERGAALEVVLVRMKQPPEIAMCREMKKLA</sequence>
<evidence type="ECO:0000313" key="2">
    <source>
        <dbReference type="Proteomes" id="UP000186817"/>
    </source>
</evidence>
<dbReference type="Proteomes" id="UP000186817">
    <property type="component" value="Unassembled WGS sequence"/>
</dbReference>
<accession>A0A1Q9DGA7</accession>
<dbReference type="EMBL" id="LSRX01000553">
    <property type="protein sequence ID" value="OLP94195.1"/>
    <property type="molecule type" value="Genomic_DNA"/>
</dbReference>
<proteinExistence type="predicted"/>
<protein>
    <submittedName>
        <fullName evidence="1">Uncharacterized protein</fullName>
    </submittedName>
</protein>
<gene>
    <name evidence="1" type="ORF">AK812_SmicGene23812</name>
</gene>
<evidence type="ECO:0000313" key="1">
    <source>
        <dbReference type="EMBL" id="OLP94195.1"/>
    </source>
</evidence>
<dbReference type="OrthoDB" id="10304834at2759"/>
<comment type="caution">
    <text evidence="1">The sequence shown here is derived from an EMBL/GenBank/DDBJ whole genome shotgun (WGS) entry which is preliminary data.</text>
</comment>
<dbReference type="AlphaFoldDB" id="A0A1Q9DGA7"/>
<organism evidence="1 2">
    <name type="scientific">Symbiodinium microadriaticum</name>
    <name type="common">Dinoflagellate</name>
    <name type="synonym">Zooxanthella microadriatica</name>
    <dbReference type="NCBI Taxonomy" id="2951"/>
    <lineage>
        <taxon>Eukaryota</taxon>
        <taxon>Sar</taxon>
        <taxon>Alveolata</taxon>
        <taxon>Dinophyceae</taxon>
        <taxon>Suessiales</taxon>
        <taxon>Symbiodiniaceae</taxon>
        <taxon>Symbiodinium</taxon>
    </lineage>
</organism>
<reference evidence="1 2" key="1">
    <citation type="submission" date="2016-02" db="EMBL/GenBank/DDBJ databases">
        <title>Genome analysis of coral dinoflagellate symbionts highlights evolutionary adaptations to a symbiotic lifestyle.</title>
        <authorList>
            <person name="Aranda M."/>
            <person name="Li Y."/>
            <person name="Liew Y.J."/>
            <person name="Baumgarten S."/>
            <person name="Simakov O."/>
            <person name="Wilson M."/>
            <person name="Piel J."/>
            <person name="Ashoor H."/>
            <person name="Bougouffa S."/>
            <person name="Bajic V.B."/>
            <person name="Ryu T."/>
            <person name="Ravasi T."/>
            <person name="Bayer T."/>
            <person name="Micklem G."/>
            <person name="Kim H."/>
            <person name="Bhak J."/>
            <person name="Lajeunesse T.C."/>
            <person name="Voolstra C.R."/>
        </authorList>
    </citation>
    <scope>NUCLEOTIDE SEQUENCE [LARGE SCALE GENOMIC DNA]</scope>
    <source>
        <strain evidence="1 2">CCMP2467</strain>
    </source>
</reference>
<name>A0A1Q9DGA7_SYMMI</name>
<keyword evidence="2" id="KW-1185">Reference proteome</keyword>